<feature type="region of interest" description="Disordered" evidence="1">
    <location>
        <begin position="1146"/>
        <end position="1174"/>
    </location>
</feature>
<proteinExistence type="predicted"/>
<accession>A0A1A8W1F9</accession>
<evidence type="ECO:0000313" key="5">
    <source>
        <dbReference type="Proteomes" id="UP000078546"/>
    </source>
</evidence>
<dbReference type="Proteomes" id="UP000078546">
    <property type="component" value="Unassembled WGS sequence"/>
</dbReference>
<keyword evidence="2" id="KW-0472">Membrane</keyword>
<feature type="transmembrane region" description="Helical" evidence="2">
    <location>
        <begin position="1269"/>
        <end position="1291"/>
    </location>
</feature>
<reference evidence="5 6" key="1">
    <citation type="submission" date="2016-05" db="EMBL/GenBank/DDBJ databases">
        <authorList>
            <person name="Naeem Raeece"/>
        </authorList>
    </citation>
    <scope>NUCLEOTIDE SEQUENCE [LARGE SCALE GENOMIC DNA]</scope>
</reference>
<dbReference type="EMBL" id="FLQU01000506">
    <property type="protein sequence ID" value="SBS86605.1"/>
    <property type="molecule type" value="Genomic_DNA"/>
</dbReference>
<evidence type="ECO:0000313" key="4">
    <source>
        <dbReference type="EMBL" id="SBS97013.1"/>
    </source>
</evidence>
<keyword evidence="2" id="KW-0812">Transmembrane</keyword>
<evidence type="ECO:0000256" key="1">
    <source>
        <dbReference type="SAM" id="MobiDB-lite"/>
    </source>
</evidence>
<feature type="compositionally biased region" description="Basic and acidic residues" evidence="1">
    <location>
        <begin position="1146"/>
        <end position="1159"/>
    </location>
</feature>
<reference evidence="3" key="2">
    <citation type="submission" date="2016-05" db="EMBL/GenBank/DDBJ databases">
        <authorList>
            <person name="Lavstsen T."/>
            <person name="Jespersen J.S."/>
        </authorList>
    </citation>
    <scope>NUCLEOTIDE SEQUENCE [LARGE SCALE GENOMIC DNA]</scope>
</reference>
<dbReference type="VEuPathDB" id="PlasmoDB:PocGH01_12060700"/>
<keyword evidence="2" id="KW-1133">Transmembrane helix</keyword>
<organism evidence="3 6">
    <name type="scientific">Plasmodium ovale curtisi</name>
    <dbReference type="NCBI Taxonomy" id="864141"/>
    <lineage>
        <taxon>Eukaryota</taxon>
        <taxon>Sar</taxon>
        <taxon>Alveolata</taxon>
        <taxon>Apicomplexa</taxon>
        <taxon>Aconoidasida</taxon>
        <taxon>Haemosporida</taxon>
        <taxon>Plasmodiidae</taxon>
        <taxon>Plasmodium</taxon>
        <taxon>Plasmodium (Plasmodium)</taxon>
    </lineage>
</organism>
<evidence type="ECO:0000256" key="2">
    <source>
        <dbReference type="SAM" id="Phobius"/>
    </source>
</evidence>
<feature type="region of interest" description="Disordered" evidence="1">
    <location>
        <begin position="135"/>
        <end position="160"/>
    </location>
</feature>
<evidence type="ECO:0000313" key="6">
    <source>
        <dbReference type="Proteomes" id="UP000078560"/>
    </source>
</evidence>
<evidence type="ECO:0000313" key="3">
    <source>
        <dbReference type="EMBL" id="SBS86605.1"/>
    </source>
</evidence>
<gene>
    <name evidence="4" type="ORF">POVCU1_035150</name>
    <name evidence="3" type="ORF">POVCU2_0038150</name>
</gene>
<name>A0A1A8W1F9_PLAOA</name>
<dbReference type="Proteomes" id="UP000078560">
    <property type="component" value="Unassembled WGS sequence"/>
</dbReference>
<dbReference type="EMBL" id="FLQV01000647">
    <property type="protein sequence ID" value="SBS97013.1"/>
    <property type="molecule type" value="Genomic_DNA"/>
</dbReference>
<protein>
    <submittedName>
        <fullName evidence="3">Uncharacterized protein</fullName>
    </submittedName>
</protein>
<sequence length="1403" mass="166396">MKKHTAQSNANYTLVLGGTTINKKNVSFIENEDTYNSEILRDHFKNMKMLKEDIMKKRNASKITLKNQIESFSFDDSISKCNFDVFYDKCLQIINRYLLMYKEVYDVLAKRKLPGGRAEYEAKFDYVKGDPRKENYKDCDEQKHRNRSSNGSTTSNAHNSDSNDCVGDLLYSLAEKNQLIHHNRFLFDYDVDSEIYTSSEEEIVIDGTARKRIRSNKGDNYQYEDEKNGLGGSSKDTLKSEEECGEYMDDVVNDTSRRRFEKRKINLLSRYPAYLRDLIRIVKIAKNGEKKILLIKFLNKHMKDADRSTLDTLFNKLYLKNCYINNKSYFEKKKKRLLYRIVRHNMLNYIYNNHDIFLEKLLKKSSNYNSLSVENIKKLFDSHECTYSDGKTCKTCREKMKLLFYITFYDNLNYTSILENANYKVNKMKHLLTHIFIKKKERRKTVNVEYDICYHKDKYAYMLSKNNIFCHILHENYIKNNFNDLLLRIKNGSKGYNLLHIIFNKYKNKHYLDVKKLRLLLDSSPTSSKGHIKKSEEKMSLRESFYDILQNKIVNGGEIKGEKNADIFLDKFFSNFYELLFNAKGQNVKERQILKDMEMKFIDKHMDDSDSDDTLLLNSISENPNQRGSNQKHATDLMTQIKRKNFHYVSIKKISKLYANVKAMKNIDDIYIDENTWDNNTFPKYYYINKTEQTDDRGGEAQCVDVNVSGKAATAGKAAIADTLSTSGAEVSADTGGIAGYLSNTFEQYLEKLNEEIAIIVNSDDSDEEMKNSYGKTKHLMNYLQGRNYELSTNISNERNNAILERSKVANLSRNMILHPLINSKCIGFKISVQDITNRKLDIYCINNDEYVNAYRNTVNYLKNNVNAEMKKNYTEYRNMKRQIKQNQINPRKISESIWRDGNRNYINNAQNNENRICEYIVVIDENVDDDKYKIDIYNYADLTTYIVNSKKEKKKEFYANFIRNEIYTHKWINKLQFKLQNYSNIYKNSFFKKKHLKVLMNYLYGLLVNVYYEKRYDLSKNLLLSSYYGHYDPTKQFNLKNISYNVNEIYEKLIQSIRSDIINNKYIRNGNNITEENIQLLVNEYLLNYKWDYENRKFFDTLIDKYRYIFLYYLLYTYPKFLHILNIIHVNNFKENIKMALPEQDDKHIQDSQKDYSSQKKTLKSAKKNQTTLEYEEKEDPRKFYLPFYMKYENNEDILNAFSLENLLLIDFTESFGTSLFFNILKGTINIQDVQNEIHPVCYKTMLYYINNKNSSSSIKNKLTISQITILFIILNSYICFVTSSENIFFTKFNIWKYMIYEKSVKEKKAATELFEEKNCYFPLKFLVKFLETFLLKKNQNYIFTEKMKRKLMIYILLIQLCLTDNKLPVHLSLVTMSMGEILKKLNFYLIDREKISFNLKA</sequence>